<dbReference type="Ensembl" id="ENSPFOT00000027485.1">
    <property type="protein sequence ID" value="ENSPFOP00000030420.1"/>
    <property type="gene ID" value="ENSPFOG00000023948.1"/>
</dbReference>
<dbReference type="GO" id="GO:0005509">
    <property type="term" value="F:calcium ion binding"/>
    <property type="evidence" value="ECO:0007669"/>
    <property type="project" value="InterPro"/>
</dbReference>
<feature type="repeat" description="LDL-receptor class B" evidence="14">
    <location>
        <begin position="450"/>
        <end position="494"/>
    </location>
</feature>
<dbReference type="InterPro" id="IPR023415">
    <property type="entry name" value="LDLR_class-A_CS"/>
</dbReference>
<dbReference type="GeneTree" id="ENSGT00940000165170"/>
<dbReference type="InterPro" id="IPR002172">
    <property type="entry name" value="LDrepeatLR_classA_rpt"/>
</dbReference>
<feature type="chain" id="PRO_5001927933" description="EGF-like domain-containing protein" evidence="15">
    <location>
        <begin position="25"/>
        <end position="670"/>
    </location>
</feature>
<dbReference type="PROSITE" id="PS51120">
    <property type="entry name" value="LDLRB"/>
    <property type="match status" value="2"/>
</dbReference>
<feature type="disulfide bond" evidence="13">
    <location>
        <begin position="38"/>
        <end position="56"/>
    </location>
</feature>
<name>A0A096MG79_POEFO</name>
<keyword evidence="3" id="KW-0245">EGF-like domain</keyword>
<keyword evidence="9" id="KW-0472">Membrane</keyword>
<keyword evidence="2" id="KW-1003">Cell membrane</keyword>
<dbReference type="EMBL" id="AYCK01001514">
    <property type="status" value="NOT_ANNOTATED_CDS"/>
    <property type="molecule type" value="Genomic_DNA"/>
</dbReference>
<evidence type="ECO:0000313" key="18">
    <source>
        <dbReference type="Proteomes" id="UP000028760"/>
    </source>
</evidence>
<feature type="repeat" description="LDL-receptor class B" evidence="14">
    <location>
        <begin position="364"/>
        <end position="405"/>
    </location>
</feature>
<dbReference type="SMART" id="SM00181">
    <property type="entry name" value="EGF"/>
    <property type="match status" value="3"/>
</dbReference>
<evidence type="ECO:0000256" key="15">
    <source>
        <dbReference type="SAM" id="SignalP"/>
    </source>
</evidence>
<evidence type="ECO:0000256" key="11">
    <source>
        <dbReference type="ARBA" id="ARBA00023170"/>
    </source>
</evidence>
<dbReference type="STRING" id="48698.ENSPFOP00000030420"/>
<evidence type="ECO:0000256" key="5">
    <source>
        <dbReference type="ARBA" id="ARBA00022692"/>
    </source>
</evidence>
<keyword evidence="5" id="KW-0812">Transmembrane</keyword>
<evidence type="ECO:0000259" key="16">
    <source>
        <dbReference type="PROSITE" id="PS01186"/>
    </source>
</evidence>
<feature type="disulfide bond" evidence="13">
    <location>
        <begin position="176"/>
        <end position="191"/>
    </location>
</feature>
<dbReference type="Pfam" id="PF14670">
    <property type="entry name" value="FXa_inhibition"/>
    <property type="match status" value="1"/>
</dbReference>
<feature type="disulfide bond" evidence="13">
    <location>
        <begin position="157"/>
        <end position="169"/>
    </location>
</feature>
<proteinExistence type="predicted"/>
<organism evidence="17 18">
    <name type="scientific">Poecilia formosa</name>
    <name type="common">Amazon molly</name>
    <name type="synonym">Limia formosa</name>
    <dbReference type="NCBI Taxonomy" id="48698"/>
    <lineage>
        <taxon>Eukaryota</taxon>
        <taxon>Metazoa</taxon>
        <taxon>Chordata</taxon>
        <taxon>Craniata</taxon>
        <taxon>Vertebrata</taxon>
        <taxon>Euteleostomi</taxon>
        <taxon>Actinopterygii</taxon>
        <taxon>Neopterygii</taxon>
        <taxon>Teleostei</taxon>
        <taxon>Neoteleostei</taxon>
        <taxon>Acanthomorphata</taxon>
        <taxon>Ovalentaria</taxon>
        <taxon>Atherinomorphae</taxon>
        <taxon>Cyprinodontiformes</taxon>
        <taxon>Poeciliidae</taxon>
        <taxon>Poeciliinae</taxon>
        <taxon>Poecilia</taxon>
    </lineage>
</organism>
<evidence type="ECO:0000256" key="2">
    <source>
        <dbReference type="ARBA" id="ARBA00022475"/>
    </source>
</evidence>
<dbReference type="InterPro" id="IPR000742">
    <property type="entry name" value="EGF"/>
</dbReference>
<dbReference type="InterPro" id="IPR011042">
    <property type="entry name" value="6-blade_b-propeller_TolB-like"/>
</dbReference>
<dbReference type="eggNOG" id="KOG1215">
    <property type="taxonomic scope" value="Eukaryota"/>
</dbReference>
<keyword evidence="4" id="KW-0254">Endocytosis</keyword>
<dbReference type="InterPro" id="IPR001881">
    <property type="entry name" value="EGF-like_Ca-bd_dom"/>
</dbReference>
<dbReference type="GO" id="GO:0016324">
    <property type="term" value="C:apical plasma membrane"/>
    <property type="evidence" value="ECO:0007669"/>
    <property type="project" value="TreeGrafter"/>
</dbReference>
<dbReference type="AlphaFoldDB" id="A0A096MG79"/>
<evidence type="ECO:0000256" key="3">
    <source>
        <dbReference type="ARBA" id="ARBA00022536"/>
    </source>
</evidence>
<dbReference type="SUPFAM" id="SSF63825">
    <property type="entry name" value="YWTD domain"/>
    <property type="match status" value="1"/>
</dbReference>
<dbReference type="InterPro" id="IPR051221">
    <property type="entry name" value="LDLR-related"/>
</dbReference>
<keyword evidence="18" id="KW-1185">Reference proteome</keyword>
<dbReference type="SMART" id="SM00135">
    <property type="entry name" value="LY"/>
    <property type="match status" value="5"/>
</dbReference>
<dbReference type="SUPFAM" id="SSF57196">
    <property type="entry name" value="EGF/Laminin"/>
    <property type="match status" value="2"/>
</dbReference>
<evidence type="ECO:0000256" key="9">
    <source>
        <dbReference type="ARBA" id="ARBA00023136"/>
    </source>
</evidence>
<dbReference type="EMBL" id="AYCK01001513">
    <property type="status" value="NOT_ANNOTATED_CDS"/>
    <property type="molecule type" value="Genomic_DNA"/>
</dbReference>
<dbReference type="FunFam" id="2.10.25.10:FF:000009">
    <property type="entry name" value="Low-density lipoprotein receptor isoform 1"/>
    <property type="match status" value="1"/>
</dbReference>
<dbReference type="OMA" id="AWRCDHS"/>
<comment type="caution">
    <text evidence="13">Lacks conserved residue(s) required for the propagation of feature annotation.</text>
</comment>
<dbReference type="EMBL" id="AYCK01001515">
    <property type="status" value="NOT_ANNOTATED_CDS"/>
    <property type="molecule type" value="Genomic_DNA"/>
</dbReference>
<reference evidence="17" key="3">
    <citation type="submission" date="2025-09" db="UniProtKB">
        <authorList>
            <consortium name="Ensembl"/>
        </authorList>
    </citation>
    <scope>IDENTIFICATION</scope>
</reference>
<feature type="disulfide bond" evidence="13">
    <location>
        <begin position="77"/>
        <end position="95"/>
    </location>
</feature>
<feature type="domain" description="EGF-like" evidence="16">
    <location>
        <begin position="258"/>
        <end position="273"/>
    </location>
</feature>
<dbReference type="SUPFAM" id="SSF57424">
    <property type="entry name" value="LDL receptor-like module"/>
    <property type="match status" value="4"/>
</dbReference>
<evidence type="ECO:0000256" key="12">
    <source>
        <dbReference type="ARBA" id="ARBA00023180"/>
    </source>
</evidence>
<dbReference type="GO" id="GO:0042562">
    <property type="term" value="F:hormone binding"/>
    <property type="evidence" value="ECO:0007669"/>
    <property type="project" value="TreeGrafter"/>
</dbReference>
<feature type="disulfide bond" evidence="13">
    <location>
        <begin position="89"/>
        <end position="104"/>
    </location>
</feature>
<accession>A0A096MG79</accession>
<dbReference type="Gene3D" id="2.120.10.30">
    <property type="entry name" value="TolB, C-terminal domain"/>
    <property type="match status" value="1"/>
</dbReference>
<dbReference type="PROSITE" id="PS01209">
    <property type="entry name" value="LDLRA_1"/>
    <property type="match status" value="1"/>
</dbReference>
<dbReference type="GO" id="GO:0043235">
    <property type="term" value="C:receptor complex"/>
    <property type="evidence" value="ECO:0007669"/>
    <property type="project" value="TreeGrafter"/>
</dbReference>
<evidence type="ECO:0000256" key="7">
    <source>
        <dbReference type="ARBA" id="ARBA00022737"/>
    </source>
</evidence>
<evidence type="ECO:0000256" key="8">
    <source>
        <dbReference type="ARBA" id="ARBA00022989"/>
    </source>
</evidence>
<protein>
    <recommendedName>
        <fullName evidence="16">EGF-like domain-containing protein</fullName>
    </recommendedName>
</protein>
<dbReference type="GO" id="GO:0006898">
    <property type="term" value="P:receptor-mediated endocytosis"/>
    <property type="evidence" value="ECO:0007669"/>
    <property type="project" value="TreeGrafter"/>
</dbReference>
<dbReference type="SMART" id="SM00179">
    <property type="entry name" value="EGF_CA"/>
    <property type="match status" value="2"/>
</dbReference>
<dbReference type="FunFam" id="2.120.10.30:FF:000241">
    <property type="entry name" value="Low-density lipoprotein receptor-related protein 6"/>
    <property type="match status" value="1"/>
</dbReference>
<feature type="signal peptide" evidence="15">
    <location>
        <begin position="1"/>
        <end position="24"/>
    </location>
</feature>
<dbReference type="InterPro" id="IPR000033">
    <property type="entry name" value="LDLR_classB_rpt"/>
</dbReference>
<keyword evidence="12" id="KW-0325">Glycoprotein</keyword>
<dbReference type="PROSITE" id="PS50068">
    <property type="entry name" value="LDLRA_2"/>
    <property type="match status" value="4"/>
</dbReference>
<dbReference type="Pfam" id="PF00057">
    <property type="entry name" value="Ldl_recept_a"/>
    <property type="match status" value="4"/>
</dbReference>
<feature type="disulfide bond" evidence="13">
    <location>
        <begin position="50"/>
        <end position="65"/>
    </location>
</feature>
<keyword evidence="8" id="KW-1133">Transmembrane helix</keyword>
<evidence type="ECO:0000256" key="1">
    <source>
        <dbReference type="ARBA" id="ARBA00004251"/>
    </source>
</evidence>
<dbReference type="Proteomes" id="UP000028760">
    <property type="component" value="Unassembled WGS sequence"/>
</dbReference>
<sequence>MGHLGGSFLLIALLILLHIRGAASHSLPACNQQLEFTCSDGSCLSKLKLCDGHTDCADGSDEHHCGHSRCGKDEFTCRSRRCISSKLFCNGVDDCGDGSDEDSCHSCTPGSFSCGPGEACLPRNKLCDGWDDCKDGRDEARGLCGSVQASPQKSSACAASEFQCEDGACIRHAWRCDHSPDCADGSDEENCDISNQDECQENNGGCSHYCLDQPIGFLCRCPDNMKLVEDSRCEEVDECLERDICDQLCVHRNDSLTCECQEGYHMDPLTKECKTEGREAQLVFSTSKGIQVKNLINKEYSILVPHSPGHGPIAVLASTHNVYWAERGRGSIYRMSVAENAKEAVLMLKVQSSVSGLAVDWIHQLLYWTNVEAGSLNVAPLDGSFHRQLITGLNKPSAVAVDPLQGFLFLAQCGSAPVIERVTQDGRTKLPLVTSLIRQPVALSLDLPRRLLYWFDQGMRSISRIDLEGRHRKTVVESNGYLDRLFGLAVFEGSLYWGDEATHSICRANKHNGKNQLSFFKQIKTQGFLFTVGILPVPGTVSLPRQPTQTVQHNRRHYDISSASHEVQQTSLDSGVVEVNSGAVQFIRVPSDLENTLKAGSGLLLVLLSMLLVGMAWWCWREEFRPSRSSTLQNVSLKESQNPLIDQGPPVGPNTTLVKETLLRLDLDSV</sequence>
<evidence type="ECO:0000256" key="4">
    <source>
        <dbReference type="ARBA" id="ARBA00022583"/>
    </source>
</evidence>
<dbReference type="Gene3D" id="4.10.400.10">
    <property type="entry name" value="Low-density Lipoprotein Receptor"/>
    <property type="match status" value="4"/>
</dbReference>
<evidence type="ECO:0000256" key="10">
    <source>
        <dbReference type="ARBA" id="ARBA00023157"/>
    </source>
</evidence>
<reference evidence="18" key="1">
    <citation type="submission" date="2013-10" db="EMBL/GenBank/DDBJ databases">
        <authorList>
            <person name="Schartl M."/>
            <person name="Warren W."/>
        </authorList>
    </citation>
    <scope>NUCLEOTIDE SEQUENCE [LARGE SCALE GENOMIC DNA]</scope>
    <source>
        <strain evidence="18">female</strain>
    </source>
</reference>
<dbReference type="PANTHER" id="PTHR22722">
    <property type="entry name" value="LOW-DENSITY LIPOPROTEIN RECEPTOR-RELATED PROTEIN 2-RELATED"/>
    <property type="match status" value="1"/>
</dbReference>
<dbReference type="FunFam" id="4.10.400.10:FF:000034">
    <property type="entry name" value="Low-density lipoprotein receptor-related protein 2"/>
    <property type="match status" value="1"/>
</dbReference>
<comment type="subcellular location">
    <subcellularLocation>
        <location evidence="1">Cell membrane</location>
        <topology evidence="1">Single-pass type I membrane protein</topology>
    </subcellularLocation>
</comment>
<dbReference type="Gene3D" id="2.10.25.10">
    <property type="entry name" value="Laminin"/>
    <property type="match status" value="2"/>
</dbReference>
<dbReference type="Pfam" id="PF00058">
    <property type="entry name" value="Ldl_recept_b"/>
    <property type="match status" value="1"/>
</dbReference>
<feature type="disulfide bond" evidence="13">
    <location>
        <begin position="164"/>
        <end position="182"/>
    </location>
</feature>
<dbReference type="SMART" id="SM00192">
    <property type="entry name" value="LDLa"/>
    <property type="match status" value="4"/>
</dbReference>
<feature type="disulfide bond" evidence="13">
    <location>
        <begin position="70"/>
        <end position="82"/>
    </location>
</feature>
<evidence type="ECO:0000256" key="6">
    <source>
        <dbReference type="ARBA" id="ARBA00022729"/>
    </source>
</evidence>
<dbReference type="CDD" id="cd00112">
    <property type="entry name" value="LDLa"/>
    <property type="match status" value="4"/>
</dbReference>
<keyword evidence="10 13" id="KW-1015">Disulfide bond</keyword>
<dbReference type="PANTHER" id="PTHR22722:SF14">
    <property type="entry name" value="MEGALIN, ISOFORM A"/>
    <property type="match status" value="1"/>
</dbReference>
<reference evidence="17" key="2">
    <citation type="submission" date="2025-08" db="UniProtKB">
        <authorList>
            <consortium name="Ensembl"/>
        </authorList>
    </citation>
    <scope>IDENTIFICATION</scope>
</reference>
<keyword evidence="6 15" id="KW-0732">Signal</keyword>
<evidence type="ECO:0000313" key="17">
    <source>
        <dbReference type="Ensembl" id="ENSPFOP00000030420.1"/>
    </source>
</evidence>
<dbReference type="PROSITE" id="PS01186">
    <property type="entry name" value="EGF_2"/>
    <property type="match status" value="1"/>
</dbReference>
<dbReference type="InterPro" id="IPR036055">
    <property type="entry name" value="LDL_receptor-like_sf"/>
</dbReference>
<evidence type="ECO:0000256" key="14">
    <source>
        <dbReference type="PROSITE-ProRule" id="PRU00461"/>
    </source>
</evidence>
<evidence type="ECO:0000256" key="13">
    <source>
        <dbReference type="PROSITE-ProRule" id="PRU00124"/>
    </source>
</evidence>
<dbReference type="PRINTS" id="PR00261">
    <property type="entry name" value="LDLRECEPTOR"/>
</dbReference>
<keyword evidence="7" id="KW-0677">Repeat</keyword>
<keyword evidence="11" id="KW-0675">Receptor</keyword>